<feature type="compositionally biased region" description="Basic and acidic residues" evidence="1">
    <location>
        <begin position="483"/>
        <end position="495"/>
    </location>
</feature>
<organism evidence="3 4">
    <name type="scientific">Athelia psychrophila</name>
    <dbReference type="NCBI Taxonomy" id="1759441"/>
    <lineage>
        <taxon>Eukaryota</taxon>
        <taxon>Fungi</taxon>
        <taxon>Dikarya</taxon>
        <taxon>Basidiomycota</taxon>
        <taxon>Agaricomycotina</taxon>
        <taxon>Agaricomycetes</taxon>
        <taxon>Agaricomycetidae</taxon>
        <taxon>Atheliales</taxon>
        <taxon>Atheliaceae</taxon>
        <taxon>Athelia</taxon>
    </lineage>
</organism>
<gene>
    <name evidence="3" type="ORF">FIBSPDRAFT_946000</name>
</gene>
<protein>
    <recommendedName>
        <fullName evidence="5">Cytochrome b561 domain-containing protein</fullName>
    </recommendedName>
</protein>
<evidence type="ECO:0000256" key="1">
    <source>
        <dbReference type="SAM" id="MobiDB-lite"/>
    </source>
</evidence>
<dbReference type="Proteomes" id="UP000076532">
    <property type="component" value="Unassembled WGS sequence"/>
</dbReference>
<keyword evidence="2" id="KW-1133">Transmembrane helix</keyword>
<feature type="region of interest" description="Disordered" evidence="1">
    <location>
        <begin position="287"/>
        <end position="332"/>
    </location>
</feature>
<accession>A0A166T752</accession>
<keyword evidence="2" id="KW-0812">Transmembrane</keyword>
<dbReference type="OrthoDB" id="78296at2759"/>
<evidence type="ECO:0000313" key="3">
    <source>
        <dbReference type="EMBL" id="KZP30262.1"/>
    </source>
</evidence>
<feature type="compositionally biased region" description="Basic and acidic residues" evidence="1">
    <location>
        <begin position="297"/>
        <end position="309"/>
    </location>
</feature>
<feature type="compositionally biased region" description="Basic and acidic residues" evidence="1">
    <location>
        <begin position="15"/>
        <end position="28"/>
    </location>
</feature>
<name>A0A166T752_9AGAM</name>
<dbReference type="AlphaFoldDB" id="A0A166T752"/>
<dbReference type="STRING" id="436010.A0A166T752"/>
<dbReference type="EMBL" id="KV417494">
    <property type="protein sequence ID" value="KZP30262.1"/>
    <property type="molecule type" value="Genomic_DNA"/>
</dbReference>
<feature type="transmembrane region" description="Helical" evidence="2">
    <location>
        <begin position="357"/>
        <end position="378"/>
    </location>
</feature>
<reference evidence="3 4" key="1">
    <citation type="journal article" date="2016" name="Mol. Biol. Evol.">
        <title>Comparative Genomics of Early-Diverging Mushroom-Forming Fungi Provides Insights into the Origins of Lignocellulose Decay Capabilities.</title>
        <authorList>
            <person name="Nagy L.G."/>
            <person name="Riley R."/>
            <person name="Tritt A."/>
            <person name="Adam C."/>
            <person name="Daum C."/>
            <person name="Floudas D."/>
            <person name="Sun H."/>
            <person name="Yadav J.S."/>
            <person name="Pangilinan J."/>
            <person name="Larsson K.H."/>
            <person name="Matsuura K."/>
            <person name="Barry K."/>
            <person name="Labutti K."/>
            <person name="Kuo R."/>
            <person name="Ohm R.A."/>
            <person name="Bhattacharya S.S."/>
            <person name="Shirouzu T."/>
            <person name="Yoshinaga Y."/>
            <person name="Martin F.M."/>
            <person name="Grigoriev I.V."/>
            <person name="Hibbett D.S."/>
        </authorList>
    </citation>
    <scope>NUCLEOTIDE SEQUENCE [LARGE SCALE GENOMIC DNA]</scope>
    <source>
        <strain evidence="3 4">CBS 109695</strain>
    </source>
</reference>
<evidence type="ECO:0000256" key="2">
    <source>
        <dbReference type="SAM" id="Phobius"/>
    </source>
</evidence>
<keyword evidence="2" id="KW-0472">Membrane</keyword>
<sequence>MGSWSGEEPGEDKEQDERSGEGKGDEKRHNRCRHTVLNAGETASRLKAAAQRRVSRRLLFPRALVQQTYSQPELLARTLDTEEGSILERRAASSAVRDCAAFTRGASALARVWGKPCSLPRILSPRWKSRHGRRLWLTYSVRTSPGPTGKCVTGKLGHTPDTNLPRDWPPRAISRSADGCALCKCACADESNDDAGMDLGDVATDTGKGMAVGMEAEQGAMDVAYNTGFALRRIMELLIPSDPNRPSSRLYTVSSISPNPFAQPIIWALASALPSSASPDAKLMQHVDSGTCTPRLDPPHLHDPHDDQRRRPRAQTLNEDRRPRYPRHRRHRRAPPLGVLIAQWTRTFTTHRFARHAVVQVMLSGPIIVAGIALGINAVDESKATRLDDVHKTFGIALFMLHVVHYWAAPSSISANPRPPPAGPRRSYAHAVLGLLIMHHRPRLLASKGGAMDRDGAAKAGKQQIESGCLRGGSAAGIVHPSPEMRERRGSTGSA</sequence>
<evidence type="ECO:0000313" key="4">
    <source>
        <dbReference type="Proteomes" id="UP000076532"/>
    </source>
</evidence>
<feature type="region of interest" description="Disordered" evidence="1">
    <location>
        <begin position="1"/>
        <end position="35"/>
    </location>
</feature>
<feature type="region of interest" description="Disordered" evidence="1">
    <location>
        <begin position="455"/>
        <end position="495"/>
    </location>
</feature>
<dbReference type="Gene3D" id="1.20.120.1770">
    <property type="match status" value="1"/>
</dbReference>
<evidence type="ECO:0008006" key="5">
    <source>
        <dbReference type="Google" id="ProtNLM"/>
    </source>
</evidence>
<keyword evidence="4" id="KW-1185">Reference proteome</keyword>
<proteinExistence type="predicted"/>